<evidence type="ECO:0000256" key="3">
    <source>
        <dbReference type="ARBA" id="ARBA00022729"/>
    </source>
</evidence>
<sequence>MWPDPKLELKMPFAFRHGLPLAGQIVYKNVQTQATSTSAEFELLVEEVLDPCGGWWRSRTNNPTRLKRILVMEPGKETLDFVLPPLNFNNSANIVVRQIPKHNSSESSALSVTTTPTNLMHLQRPWWLPRPRPRWDMETSRSLSLWDGSSGLAIQVSVVNSTSVTCPGPVILEVLSNQPLPTNTPLTLQFLSRGLLTTRSATLNADYTCTPHDNDFGHYTCGADGSITCLVGWGGDNCQTPTCPTDSCGVGGLCVGLGQCACKPGWKGESCDICIPREGCRHGVCVNGNDCVCKPGYAGYLCDQAAVTFEELTTSAEGYNGRDEESVSDDSRAHVATNNNTPPRRTVFKHTAKFYLDGS</sequence>
<dbReference type="SMART" id="SM00051">
    <property type="entry name" value="DSL"/>
    <property type="match status" value="1"/>
</dbReference>
<feature type="region of interest" description="Disordered" evidence="7">
    <location>
        <begin position="318"/>
        <end position="342"/>
    </location>
</feature>
<dbReference type="PROSITE" id="PS50026">
    <property type="entry name" value="EGF_3"/>
    <property type="match status" value="1"/>
</dbReference>
<feature type="compositionally biased region" description="Basic and acidic residues" evidence="7">
    <location>
        <begin position="320"/>
        <end position="333"/>
    </location>
</feature>
<dbReference type="Gene3D" id="2.10.25.10">
    <property type="entry name" value="Laminin"/>
    <property type="match status" value="1"/>
</dbReference>
<dbReference type="GO" id="GO:0007154">
    <property type="term" value="P:cell communication"/>
    <property type="evidence" value="ECO:0007669"/>
    <property type="project" value="InterPro"/>
</dbReference>
<dbReference type="InterPro" id="IPR000742">
    <property type="entry name" value="EGF"/>
</dbReference>
<evidence type="ECO:0000259" key="8">
    <source>
        <dbReference type="PROSITE" id="PS50026"/>
    </source>
</evidence>
<accession>A0A5K3G2J1</accession>
<keyword evidence="4" id="KW-0677">Repeat</keyword>
<feature type="domain" description="EGF-like" evidence="8">
    <location>
        <begin position="239"/>
        <end position="272"/>
    </location>
</feature>
<dbReference type="AlphaFoldDB" id="A0A5K3G2J1"/>
<keyword evidence="2 6" id="KW-0245">EGF-like domain</keyword>
<dbReference type="InterPro" id="IPR001774">
    <property type="entry name" value="DSL"/>
</dbReference>
<organism evidence="9">
    <name type="scientific">Mesocestoides corti</name>
    <name type="common">Flatworm</name>
    <dbReference type="NCBI Taxonomy" id="53468"/>
    <lineage>
        <taxon>Eukaryota</taxon>
        <taxon>Metazoa</taxon>
        <taxon>Spiralia</taxon>
        <taxon>Lophotrochozoa</taxon>
        <taxon>Platyhelminthes</taxon>
        <taxon>Cestoda</taxon>
        <taxon>Eucestoda</taxon>
        <taxon>Cyclophyllidea</taxon>
        <taxon>Mesocestoididae</taxon>
        <taxon>Mesocestoides</taxon>
    </lineage>
</organism>
<keyword evidence="3" id="KW-0732">Signal</keyword>
<comment type="caution">
    <text evidence="6">Lacks conserved residue(s) required for the propagation of feature annotation.</text>
</comment>
<evidence type="ECO:0000256" key="2">
    <source>
        <dbReference type="ARBA" id="ARBA00022536"/>
    </source>
</evidence>
<evidence type="ECO:0000313" key="9">
    <source>
        <dbReference type="WBParaSite" id="MCU_014425-RA"/>
    </source>
</evidence>
<dbReference type="PANTHER" id="PTHR14949">
    <property type="entry name" value="EGF-LIKE-DOMAIN, MULTIPLE 7, 8"/>
    <property type="match status" value="1"/>
</dbReference>
<dbReference type="PROSITE" id="PS00022">
    <property type="entry name" value="EGF_1"/>
    <property type="match status" value="2"/>
</dbReference>
<dbReference type="SMART" id="SM00181">
    <property type="entry name" value="EGF"/>
    <property type="match status" value="2"/>
</dbReference>
<dbReference type="PANTHER" id="PTHR14949:SF56">
    <property type="entry name" value="EGF-LIKE-DOMAIN, MULTIPLE 7"/>
    <property type="match status" value="1"/>
</dbReference>
<reference evidence="9" key="1">
    <citation type="submission" date="2019-11" db="UniProtKB">
        <authorList>
            <consortium name="WormBaseParasite"/>
        </authorList>
    </citation>
    <scope>IDENTIFICATION</scope>
</reference>
<evidence type="ECO:0000256" key="1">
    <source>
        <dbReference type="ARBA" id="ARBA00022473"/>
    </source>
</evidence>
<dbReference type="InterPro" id="IPR050969">
    <property type="entry name" value="Dev_Signal_Modulators"/>
</dbReference>
<dbReference type="GO" id="GO:0016020">
    <property type="term" value="C:membrane"/>
    <property type="evidence" value="ECO:0007669"/>
    <property type="project" value="InterPro"/>
</dbReference>
<proteinExistence type="predicted"/>
<name>A0A5K3G2J1_MESCO</name>
<feature type="disulfide bond" evidence="6">
    <location>
        <begin position="262"/>
        <end position="271"/>
    </location>
</feature>
<dbReference type="PROSITE" id="PS01186">
    <property type="entry name" value="EGF_2"/>
    <property type="match status" value="1"/>
</dbReference>
<keyword evidence="1" id="KW-0217">Developmental protein</keyword>
<dbReference type="Pfam" id="PF01414">
    <property type="entry name" value="DSL"/>
    <property type="match status" value="1"/>
</dbReference>
<evidence type="ECO:0000256" key="7">
    <source>
        <dbReference type="SAM" id="MobiDB-lite"/>
    </source>
</evidence>
<dbReference type="Gene3D" id="2.10.25.140">
    <property type="match status" value="1"/>
</dbReference>
<keyword evidence="5 6" id="KW-1015">Disulfide bond</keyword>
<evidence type="ECO:0000256" key="4">
    <source>
        <dbReference type="ARBA" id="ARBA00022737"/>
    </source>
</evidence>
<protein>
    <submittedName>
        <fullName evidence="9">EGF-like domain-containing protein</fullName>
    </submittedName>
</protein>
<evidence type="ECO:0000256" key="5">
    <source>
        <dbReference type="ARBA" id="ARBA00023157"/>
    </source>
</evidence>
<evidence type="ECO:0000256" key="6">
    <source>
        <dbReference type="PROSITE-ProRule" id="PRU00076"/>
    </source>
</evidence>
<dbReference type="WBParaSite" id="MCU_014425-RA">
    <property type="protein sequence ID" value="MCU_014425-RA"/>
    <property type="gene ID" value="MCU_014425"/>
</dbReference>